<proteinExistence type="predicted"/>
<organism evidence="1">
    <name type="scientific">viral metagenome</name>
    <dbReference type="NCBI Taxonomy" id="1070528"/>
    <lineage>
        <taxon>unclassified sequences</taxon>
        <taxon>metagenomes</taxon>
        <taxon>organismal metagenomes</taxon>
    </lineage>
</organism>
<accession>A0A6M3J7F9</accession>
<evidence type="ECO:0000313" key="1">
    <source>
        <dbReference type="EMBL" id="QJA65820.1"/>
    </source>
</evidence>
<dbReference type="InterPro" id="IPR027417">
    <property type="entry name" value="P-loop_NTPase"/>
</dbReference>
<sequence>MEELTKTEKLEAIAKIKANPFEFLKYVKIQEPGELRVDYILWSHLIEFYRALHLHKFLIAVKAKQIGISWGLAIDKLREIMTIPGWSVLEISKGLSESQDLLGKSRIVYQNLPEWMKEIPEWRKPLPDSTEQFGFDRLGSVIQAFPSTETAGIGKTAGSVVHDEADFHEFFKTNLGHTMATVADAPERRLVVVSTADKEKPDSDFKKLYKGAVGSGFTEAGSNPFHALFFPYNVRPNRNKEWLDAQPGEDWQKEGNYPKTVEEALSPLSKLSCFNTDILQDLWDNAFTEFETRQEIIHIFHPPQVGTVYMAGIDVGEGVGLDYSALSIVGKRGLSAEVAAVIYSNKIGTDSFAFESDKLCRTYYNPLLVVDNIGVGRAVADKLVQLGYPNLYYQDKDNRKVGFALTRPNKRELASKLVELINNKSLITRWKPQIKELMEYQWVNGYPESTGKTHGDTIIPLLFYAMVHDSISPPEKARFFVDGKRIW</sequence>
<dbReference type="AlphaFoldDB" id="A0A6M3J7F9"/>
<gene>
    <name evidence="1" type="ORF">MM415B00372_0011</name>
</gene>
<dbReference type="EMBL" id="MT141545">
    <property type="protein sequence ID" value="QJA65820.1"/>
    <property type="molecule type" value="Genomic_DNA"/>
</dbReference>
<dbReference type="Gene3D" id="3.30.420.240">
    <property type="match status" value="1"/>
</dbReference>
<protein>
    <submittedName>
        <fullName evidence="1">Putative terminase</fullName>
    </submittedName>
</protein>
<reference evidence="1" key="1">
    <citation type="submission" date="2020-03" db="EMBL/GenBank/DDBJ databases">
        <title>The deep terrestrial virosphere.</title>
        <authorList>
            <person name="Holmfeldt K."/>
            <person name="Nilsson E."/>
            <person name="Simone D."/>
            <person name="Lopez-Fernandez M."/>
            <person name="Wu X."/>
            <person name="de Brujin I."/>
            <person name="Lundin D."/>
            <person name="Andersson A."/>
            <person name="Bertilsson S."/>
            <person name="Dopson M."/>
        </authorList>
    </citation>
    <scope>NUCLEOTIDE SEQUENCE</scope>
    <source>
        <strain evidence="1">MM415B00372</strain>
    </source>
</reference>
<dbReference type="Gene3D" id="3.40.50.300">
    <property type="entry name" value="P-loop containing nucleotide triphosphate hydrolases"/>
    <property type="match status" value="1"/>
</dbReference>
<name>A0A6M3J7F9_9ZZZZ</name>